<dbReference type="FunFam" id="1.20.1060.10:FF:000001">
    <property type="entry name" value="DNA polymerase I"/>
    <property type="match status" value="1"/>
</dbReference>
<dbReference type="OrthoDB" id="9806424at2"/>
<evidence type="ECO:0000313" key="23">
    <source>
        <dbReference type="Proteomes" id="UP000030134"/>
    </source>
</evidence>
<dbReference type="InterPro" id="IPR020045">
    <property type="entry name" value="DNA_polI_H3TH"/>
</dbReference>
<evidence type="ECO:0000313" key="22">
    <source>
        <dbReference type="EMBL" id="KGN97782.1"/>
    </source>
</evidence>
<dbReference type="Pfam" id="PF01612">
    <property type="entry name" value="DNA_pol_A_exo1"/>
    <property type="match status" value="1"/>
</dbReference>
<keyword evidence="8 16" id="KW-0227">DNA damage</keyword>
<dbReference type="Proteomes" id="UP000030134">
    <property type="component" value="Unassembled WGS sequence"/>
</dbReference>
<dbReference type="InterPro" id="IPR036397">
    <property type="entry name" value="RNaseH_sf"/>
</dbReference>
<evidence type="ECO:0000256" key="16">
    <source>
        <dbReference type="RuleBase" id="RU004460"/>
    </source>
</evidence>
<feature type="domain" description="5'-3' exonuclease" evidence="20">
    <location>
        <begin position="4"/>
        <end position="263"/>
    </location>
</feature>
<dbReference type="CDD" id="cd06139">
    <property type="entry name" value="DNA_polA_I_Ecoli_like_exo"/>
    <property type="match status" value="1"/>
</dbReference>
<dbReference type="InterPro" id="IPR002562">
    <property type="entry name" value="3'-5'_exonuclease_dom"/>
</dbReference>
<comment type="catalytic activity">
    <reaction evidence="14 16">
        <text>DNA(n) + a 2'-deoxyribonucleoside 5'-triphosphate = DNA(n+1) + diphosphate</text>
        <dbReference type="Rhea" id="RHEA:22508"/>
        <dbReference type="Rhea" id="RHEA-COMP:17339"/>
        <dbReference type="Rhea" id="RHEA-COMP:17340"/>
        <dbReference type="ChEBI" id="CHEBI:33019"/>
        <dbReference type="ChEBI" id="CHEBI:61560"/>
        <dbReference type="ChEBI" id="CHEBI:173112"/>
        <dbReference type="EC" id="2.7.7.7"/>
    </reaction>
</comment>
<dbReference type="CDD" id="cd09898">
    <property type="entry name" value="H3TH_53EXO"/>
    <property type="match status" value="1"/>
</dbReference>
<dbReference type="InterPro" id="IPR036279">
    <property type="entry name" value="5-3_exonuclease_C_sf"/>
</dbReference>
<comment type="similarity">
    <text evidence="1 16">Belongs to the DNA polymerase type-A family.</text>
</comment>
<dbReference type="eggNOG" id="COG0258">
    <property type="taxonomic scope" value="Bacteria"/>
</dbReference>
<dbReference type="SUPFAM" id="SSF53098">
    <property type="entry name" value="Ribonuclease H-like"/>
    <property type="match status" value="1"/>
</dbReference>
<dbReference type="InterPro" id="IPR001098">
    <property type="entry name" value="DNA-dir_DNA_pol_A_palm_dom"/>
</dbReference>
<dbReference type="Gene3D" id="3.30.420.10">
    <property type="entry name" value="Ribonuclease H-like superfamily/Ribonuclease H"/>
    <property type="match status" value="1"/>
</dbReference>
<dbReference type="GO" id="GO:0003677">
    <property type="term" value="F:DNA binding"/>
    <property type="evidence" value="ECO:0007669"/>
    <property type="project" value="UniProtKB-UniRule"/>
</dbReference>
<keyword evidence="6 16" id="KW-0235">DNA replication</keyword>
<dbReference type="EC" id="2.7.7.7" evidence="2 15"/>
<evidence type="ECO:0000256" key="12">
    <source>
        <dbReference type="ARBA" id="ARBA00023125"/>
    </source>
</evidence>
<dbReference type="InterPro" id="IPR002421">
    <property type="entry name" value="5-3_exonuclease"/>
</dbReference>
<keyword evidence="11 16" id="KW-0239">DNA-directed DNA polymerase</keyword>
<evidence type="ECO:0000256" key="2">
    <source>
        <dbReference type="ARBA" id="ARBA00012417"/>
    </source>
</evidence>
<dbReference type="NCBIfam" id="NF004397">
    <property type="entry name" value="PRK05755.1"/>
    <property type="match status" value="1"/>
</dbReference>
<evidence type="ECO:0000256" key="6">
    <source>
        <dbReference type="ARBA" id="ARBA00022705"/>
    </source>
</evidence>
<dbReference type="Gene3D" id="3.30.70.370">
    <property type="match status" value="1"/>
</dbReference>
<keyword evidence="5 16" id="KW-0548">Nucleotidyltransferase</keyword>
<dbReference type="Gene3D" id="3.40.50.1010">
    <property type="entry name" value="5'-nuclease"/>
    <property type="match status" value="1"/>
</dbReference>
<name>A0A0A2G5T1_9PORP</name>
<feature type="domain" description="3'-5' exonuclease" evidence="19">
    <location>
        <begin position="347"/>
        <end position="526"/>
    </location>
</feature>
<evidence type="ECO:0000256" key="8">
    <source>
        <dbReference type="ARBA" id="ARBA00022763"/>
    </source>
</evidence>
<dbReference type="SUPFAM" id="SSF47807">
    <property type="entry name" value="5' to 3' exonuclease, C-terminal subdomain"/>
    <property type="match status" value="1"/>
</dbReference>
<evidence type="ECO:0000256" key="13">
    <source>
        <dbReference type="ARBA" id="ARBA00023204"/>
    </source>
</evidence>
<dbReference type="PROSITE" id="PS00447">
    <property type="entry name" value="DNA_POLYMERASE_A"/>
    <property type="match status" value="1"/>
</dbReference>
<comment type="function">
    <text evidence="16">In addition to polymerase activity, this DNA polymerase exhibits 3'-5' and 5'-3' exonuclease activity.</text>
</comment>
<dbReference type="InterPro" id="IPR018320">
    <property type="entry name" value="DNA_polymerase_1"/>
</dbReference>
<evidence type="ECO:0000256" key="9">
    <source>
        <dbReference type="ARBA" id="ARBA00022801"/>
    </source>
</evidence>
<feature type="coiled-coil region" evidence="17">
    <location>
        <begin position="557"/>
        <end position="584"/>
    </location>
</feature>
<evidence type="ECO:0000259" key="20">
    <source>
        <dbReference type="SMART" id="SM00475"/>
    </source>
</evidence>
<dbReference type="InterPro" id="IPR019760">
    <property type="entry name" value="DNA-dir_DNA_pol_A_CS"/>
</dbReference>
<reference evidence="22 23" key="1">
    <citation type="submission" date="2014-08" db="EMBL/GenBank/DDBJ databases">
        <title>Porphyromonas gingivicanis strain:COT-022_OH1391 Genome sequencing.</title>
        <authorList>
            <person name="Wallis C."/>
            <person name="Deusch O."/>
            <person name="O'Flynn C."/>
            <person name="Davis I."/>
            <person name="Jospin G."/>
            <person name="Darling A.E."/>
            <person name="Coil D.A."/>
            <person name="Alexiev A."/>
            <person name="Horsfall A."/>
            <person name="Kirkwood N."/>
            <person name="Harris S."/>
            <person name="Eisen J.A."/>
        </authorList>
    </citation>
    <scope>NUCLEOTIDE SEQUENCE [LARGE SCALE GENOMIC DNA]</scope>
    <source>
        <strain evidence="23">COT-022 OH1391</strain>
    </source>
</reference>
<keyword evidence="9 16" id="KW-0378">Hydrolase</keyword>
<dbReference type="SMART" id="SM00474">
    <property type="entry name" value="35EXOc"/>
    <property type="match status" value="1"/>
</dbReference>
<dbReference type="Pfam" id="PF00476">
    <property type="entry name" value="DNA_pol_A"/>
    <property type="match status" value="1"/>
</dbReference>
<proteinExistence type="inferred from homology"/>
<dbReference type="eggNOG" id="COG0749">
    <property type="taxonomic scope" value="Bacteria"/>
</dbReference>
<evidence type="ECO:0000256" key="1">
    <source>
        <dbReference type="ARBA" id="ARBA00007705"/>
    </source>
</evidence>
<keyword evidence="7" id="KW-0540">Nuclease</keyword>
<dbReference type="Gene3D" id="1.20.1060.10">
    <property type="entry name" value="Taq DNA Polymerase, Chain T, domain 4"/>
    <property type="match status" value="1"/>
</dbReference>
<evidence type="ECO:0000256" key="4">
    <source>
        <dbReference type="ARBA" id="ARBA00022679"/>
    </source>
</evidence>
<feature type="region of interest" description="Disordered" evidence="18">
    <location>
        <begin position="295"/>
        <end position="315"/>
    </location>
</feature>
<dbReference type="InterPro" id="IPR029060">
    <property type="entry name" value="PIN-like_dom_sf"/>
</dbReference>
<keyword evidence="23" id="KW-1185">Reference proteome</keyword>
<dbReference type="SUPFAM" id="SSF56672">
    <property type="entry name" value="DNA/RNA polymerases"/>
    <property type="match status" value="1"/>
</dbReference>
<dbReference type="InterPro" id="IPR043502">
    <property type="entry name" value="DNA/RNA_pol_sf"/>
</dbReference>
<keyword evidence="4 16" id="KW-0808">Transferase</keyword>
<evidence type="ECO:0000256" key="7">
    <source>
        <dbReference type="ARBA" id="ARBA00022722"/>
    </source>
</evidence>
<dbReference type="FunFam" id="1.10.150.20:FF:000002">
    <property type="entry name" value="DNA polymerase I"/>
    <property type="match status" value="1"/>
</dbReference>
<dbReference type="SMART" id="SM00475">
    <property type="entry name" value="53EXOc"/>
    <property type="match status" value="1"/>
</dbReference>
<dbReference type="PANTHER" id="PTHR10133">
    <property type="entry name" value="DNA POLYMERASE I"/>
    <property type="match status" value="1"/>
</dbReference>
<dbReference type="NCBIfam" id="TIGR00593">
    <property type="entry name" value="pola"/>
    <property type="match status" value="1"/>
</dbReference>
<keyword evidence="13 16" id="KW-0234">DNA repair</keyword>
<dbReference type="SUPFAM" id="SSF88723">
    <property type="entry name" value="PIN domain-like"/>
    <property type="match status" value="1"/>
</dbReference>
<dbReference type="SMART" id="SM00482">
    <property type="entry name" value="POLAc"/>
    <property type="match status" value="1"/>
</dbReference>
<dbReference type="GO" id="GO:0006261">
    <property type="term" value="P:DNA-templated DNA replication"/>
    <property type="evidence" value="ECO:0007669"/>
    <property type="project" value="UniProtKB-UniRule"/>
</dbReference>
<evidence type="ECO:0000256" key="17">
    <source>
        <dbReference type="SAM" id="Coils"/>
    </source>
</evidence>
<dbReference type="RefSeq" id="WP_036884336.1">
    <property type="nucleotide sequence ID" value="NZ_JQZW01000009.1"/>
</dbReference>
<feature type="domain" description="DNA-directed DNA polymerase family A palm" evidence="21">
    <location>
        <begin position="694"/>
        <end position="901"/>
    </location>
</feature>
<dbReference type="SMART" id="SM00279">
    <property type="entry name" value="HhH2"/>
    <property type="match status" value="1"/>
</dbReference>
<keyword evidence="12 16" id="KW-0238">DNA-binding</keyword>
<dbReference type="STRING" id="266762.HQ36_05865"/>
<evidence type="ECO:0000256" key="5">
    <source>
        <dbReference type="ARBA" id="ARBA00022695"/>
    </source>
</evidence>
<dbReference type="Gene3D" id="1.10.150.20">
    <property type="entry name" value="5' to 3' exonuclease, C-terminal subdomain"/>
    <property type="match status" value="2"/>
</dbReference>
<evidence type="ECO:0000256" key="18">
    <source>
        <dbReference type="SAM" id="MobiDB-lite"/>
    </source>
</evidence>
<dbReference type="InterPro" id="IPR020046">
    <property type="entry name" value="5-3_exonucl_a-hlix_arch_N"/>
</dbReference>
<dbReference type="PRINTS" id="PR00868">
    <property type="entry name" value="DNAPOLI"/>
</dbReference>
<protein>
    <recommendedName>
        <fullName evidence="3 15">DNA polymerase I</fullName>
        <ecNumber evidence="2 15">2.7.7.7</ecNumber>
    </recommendedName>
</protein>
<dbReference type="PANTHER" id="PTHR10133:SF27">
    <property type="entry name" value="DNA POLYMERASE NU"/>
    <property type="match status" value="1"/>
</dbReference>
<evidence type="ECO:0000259" key="21">
    <source>
        <dbReference type="SMART" id="SM00482"/>
    </source>
</evidence>
<dbReference type="EMBL" id="JQZW01000009">
    <property type="protein sequence ID" value="KGN97782.1"/>
    <property type="molecule type" value="Genomic_DNA"/>
</dbReference>
<evidence type="ECO:0000256" key="15">
    <source>
        <dbReference type="NCBIfam" id="TIGR00593"/>
    </source>
</evidence>
<dbReference type="FunFam" id="1.10.150.20:FF:000003">
    <property type="entry name" value="DNA polymerase I"/>
    <property type="match status" value="1"/>
</dbReference>
<dbReference type="CDD" id="cd09859">
    <property type="entry name" value="PIN_53EXO"/>
    <property type="match status" value="1"/>
</dbReference>
<dbReference type="GO" id="GO:0003887">
    <property type="term" value="F:DNA-directed DNA polymerase activity"/>
    <property type="evidence" value="ECO:0007669"/>
    <property type="project" value="UniProtKB-UniRule"/>
</dbReference>
<comment type="caution">
    <text evidence="22">The sequence shown here is derived from an EMBL/GenBank/DDBJ whole genome shotgun (WGS) entry which is preliminary data.</text>
</comment>
<dbReference type="InterPro" id="IPR008918">
    <property type="entry name" value="HhH2"/>
</dbReference>
<dbReference type="InterPro" id="IPR002298">
    <property type="entry name" value="DNA_polymerase_A"/>
</dbReference>
<evidence type="ECO:0000256" key="14">
    <source>
        <dbReference type="ARBA" id="ARBA00049244"/>
    </source>
</evidence>
<organism evidence="22 23">
    <name type="scientific">Porphyromonas gingivicanis</name>
    <dbReference type="NCBI Taxonomy" id="266762"/>
    <lineage>
        <taxon>Bacteria</taxon>
        <taxon>Pseudomonadati</taxon>
        <taxon>Bacteroidota</taxon>
        <taxon>Bacteroidia</taxon>
        <taxon>Bacteroidales</taxon>
        <taxon>Porphyromonadaceae</taxon>
        <taxon>Porphyromonas</taxon>
    </lineage>
</organism>
<dbReference type="CDD" id="cd08637">
    <property type="entry name" value="DNA_pol_A_pol_I_C"/>
    <property type="match status" value="1"/>
</dbReference>
<dbReference type="GO" id="GO:0006302">
    <property type="term" value="P:double-strand break repair"/>
    <property type="evidence" value="ECO:0007669"/>
    <property type="project" value="TreeGrafter"/>
</dbReference>
<keyword evidence="17" id="KW-0175">Coiled coil</keyword>
<keyword evidence="10 16" id="KW-0269">Exonuclease</keyword>
<evidence type="ECO:0000256" key="3">
    <source>
        <dbReference type="ARBA" id="ARBA00020311"/>
    </source>
</evidence>
<dbReference type="Pfam" id="PF02739">
    <property type="entry name" value="5_3_exonuc_N"/>
    <property type="match status" value="1"/>
</dbReference>
<dbReference type="Pfam" id="PF01367">
    <property type="entry name" value="5_3_exonuc"/>
    <property type="match status" value="1"/>
</dbReference>
<evidence type="ECO:0000259" key="19">
    <source>
        <dbReference type="SMART" id="SM00474"/>
    </source>
</evidence>
<dbReference type="AlphaFoldDB" id="A0A0A2G5T1"/>
<dbReference type="GO" id="GO:0008409">
    <property type="term" value="F:5'-3' exonuclease activity"/>
    <property type="evidence" value="ECO:0007669"/>
    <property type="project" value="UniProtKB-UniRule"/>
</dbReference>
<gene>
    <name evidence="16" type="primary">polA</name>
    <name evidence="22" type="ORF">HQ36_05865</name>
</gene>
<dbReference type="GO" id="GO:0008408">
    <property type="term" value="F:3'-5' exonuclease activity"/>
    <property type="evidence" value="ECO:0007669"/>
    <property type="project" value="UniProtKB-UniRule"/>
</dbReference>
<evidence type="ECO:0000256" key="10">
    <source>
        <dbReference type="ARBA" id="ARBA00022839"/>
    </source>
</evidence>
<accession>A0A0A2G5T1</accession>
<evidence type="ECO:0000256" key="11">
    <source>
        <dbReference type="ARBA" id="ARBA00022932"/>
    </source>
</evidence>
<dbReference type="InterPro" id="IPR012337">
    <property type="entry name" value="RNaseH-like_sf"/>
</dbReference>
<sequence length="938" mass="106144">MSAQRLFLLDAYALIFRSYYAFIRSPRINSKGINTSALFGFTLSLLDIIEKEKPDYLAVVFDPPGGSFRHEEYPEYKAQRDETPEGIIWAVPEIKKLLEAMAIPTVEVPRYEADDVIGALAHRAEKEGYDVYMVTPDKDYAQLVTDRCRIYRPSTKGYELWGPQEVCTKFELNHTHQVIDYLGLVGDSADNIPGCKGIGPKTASELLRSYGSIEEIYNNIALLKTGTRSKLEEHKEITLLSRYLATICTDVPIDLPIASLVRKQPHTTLVQRLFEEYEFRSLAKRIDVLAHESSNGEPTLFDASDTSAPPLTEESIEPKSAEIDLFDLGMGQEEAPKKRLADILHHYTIVTTEEQRTALWKRLSTVQFFAFDTETDGLDAMSCSIVGASFAPAEGEAYFLPLPPDEATVREWLAPLRTLMQESTILKIAQNAKFDLKVLSRYGVNEVTSLFDTLLAHYLIAPERPHNLDSLAEQYLSYTPIPYEELSAQKRFDLRQDVPLDLLADYASEDADVALRLYPILRDELQRLGMKTLFEEVEMPLLQVLQRMEERGVRLDTDRLLEVAKGLEEEMKKLEETIYTEAEQPFNISSPKQVGEILFEKMKISSRPRKTKGGGYATGEEILLQYASEHPIVQHILDYRGVKKLMSTYIEALPTLLYPDGKLHTSFNQAVAATGRLSSSNPNLQNIPIRSAVGQEIRSALVPDSDEYLFLSADYSQIELRLLAHLSEDEHLIDAFCRGEDIHRTTAARIYKVALEEVTPLQRSFAKTANFGIIYGISAFGLSQRLHIPPKEAQSLIDSYFASYPSIKAFIERCIEQARNKGYAETIMGRRRYLPDINSRTATVRSFAERNAVNAPIQGTAADLIKIAMVRIDKALRTKQMKSRMILQVHDELNFDAHRSEIEELTHLVHHEMTHAMEGLRVPLEVEIGVGANWLEAH</sequence>